<reference evidence="9 11" key="1">
    <citation type="journal article" date="2016" name="Eur. J. Clin. Microbiol. Infect. Dis.">
        <title>Whole genome sequencing as a tool for phylogenetic analysis of clinical strains of Mitis group streptococci.</title>
        <authorList>
            <person name="Rasmussen L.H."/>
            <person name="Dargis R."/>
            <person name="Hojholt K."/>
            <person name="Christensen J.J."/>
            <person name="Skovgaard O."/>
            <person name="Justesen U.S."/>
            <person name="Rosenvinge F.S."/>
            <person name="Moser C."/>
            <person name="Lukjancenko O."/>
            <person name="Rasmussen S."/>
            <person name="Nielsen X.C."/>
        </authorList>
    </citation>
    <scope>NUCLEOTIDE SEQUENCE [LARGE SCALE GENOMIC DNA]</scope>
    <source>
        <strain evidence="9 11">B_007274_11</strain>
    </source>
</reference>
<dbReference type="InterPro" id="IPR045324">
    <property type="entry name" value="Small_multidrug_res"/>
</dbReference>
<reference evidence="9" key="2">
    <citation type="submission" date="2017-04" db="EMBL/GenBank/DDBJ databases">
        <authorList>
            <person name="Afonso C.L."/>
            <person name="Miller P.J."/>
            <person name="Scott M.A."/>
            <person name="Spackman E."/>
            <person name="Goraichik I."/>
            <person name="Dimitrov K.M."/>
            <person name="Suarez D.L."/>
            <person name="Swayne D.E."/>
        </authorList>
    </citation>
    <scope>NUCLEOTIDE SEQUENCE</scope>
    <source>
        <strain evidence="9">B_007274_11</strain>
    </source>
</reference>
<evidence type="ECO:0000256" key="6">
    <source>
        <dbReference type="ARBA" id="ARBA00023136"/>
    </source>
</evidence>
<keyword evidence="6 8" id="KW-0472">Membrane</keyword>
<keyword evidence="3" id="KW-1003">Cell membrane</keyword>
<accession>A0A1X1ICG6</accession>
<keyword evidence="5 8" id="KW-1133">Transmembrane helix</keyword>
<evidence type="ECO:0000256" key="8">
    <source>
        <dbReference type="SAM" id="Phobius"/>
    </source>
</evidence>
<dbReference type="OrthoDB" id="21828at2"/>
<dbReference type="InterPro" id="IPR037185">
    <property type="entry name" value="EmrE-like"/>
</dbReference>
<gene>
    <name evidence="9" type="ORF">B7712_05720</name>
    <name evidence="10" type="ORF">HRE59_06090</name>
</gene>
<dbReference type="InterPro" id="IPR000390">
    <property type="entry name" value="Small_drug/metabolite_transptr"/>
</dbReference>
<evidence type="ECO:0000256" key="4">
    <source>
        <dbReference type="ARBA" id="ARBA00022692"/>
    </source>
</evidence>
<evidence type="ECO:0000313" key="10">
    <source>
        <dbReference type="EMBL" id="QLL98579.1"/>
    </source>
</evidence>
<feature type="transmembrane region" description="Helical" evidence="8">
    <location>
        <begin position="58"/>
        <end position="79"/>
    </location>
</feature>
<evidence type="ECO:0000313" key="9">
    <source>
        <dbReference type="EMBL" id="ORO70707.1"/>
    </source>
</evidence>
<keyword evidence="2" id="KW-0813">Transport</keyword>
<comment type="similarity">
    <text evidence="7">Belongs to the drug/metabolite transporter (DMT) superfamily. Small multidrug resistance (SMR) (TC 2.A.7.1) family.</text>
</comment>
<evidence type="ECO:0000313" key="11">
    <source>
        <dbReference type="Proteomes" id="UP000193160"/>
    </source>
</evidence>
<evidence type="ECO:0000256" key="2">
    <source>
        <dbReference type="ARBA" id="ARBA00022448"/>
    </source>
</evidence>
<protein>
    <submittedName>
        <fullName evidence="10">Multidrug efflux SMR transporter</fullName>
    </submittedName>
    <submittedName>
        <fullName evidence="9">QacE family quaternary ammonium compound efflux SMR transporter</fullName>
    </submittedName>
</protein>
<dbReference type="FunFam" id="1.10.3730.20:FF:000001">
    <property type="entry name" value="Quaternary ammonium compound resistance transporter SugE"/>
    <property type="match status" value="1"/>
</dbReference>
<feature type="transmembrane region" description="Helical" evidence="8">
    <location>
        <begin position="27"/>
        <end position="51"/>
    </location>
</feature>
<evidence type="ECO:0000256" key="3">
    <source>
        <dbReference type="ARBA" id="ARBA00022475"/>
    </source>
</evidence>
<dbReference type="GO" id="GO:0005886">
    <property type="term" value="C:plasma membrane"/>
    <property type="evidence" value="ECO:0007669"/>
    <property type="project" value="UniProtKB-SubCell"/>
</dbReference>
<evidence type="ECO:0000256" key="7">
    <source>
        <dbReference type="RuleBase" id="RU003942"/>
    </source>
</evidence>
<reference evidence="10 12" key="3">
    <citation type="submission" date="2020-05" db="EMBL/GenBank/DDBJ databases">
        <title>A novel sialic acid binding adhesin present in multiple species contributes to the pathogenesis of Infective endocarditis.</title>
        <authorList>
            <person name="Gaytan M.O."/>
            <person name="Singh A.K."/>
            <person name="Woodiga S.A."/>
            <person name="Patel S.A."/>
            <person name="Ann S.-S."/>
            <person name="Vera-Ponce de Leon A."/>
            <person name="McGrath S."/>
            <person name="Miller A."/>
            <person name="Bush J."/>
            <person name="van der Linden M."/>
            <person name="Magrini V."/>
            <person name="Wilson R.K."/>
            <person name="Kitten T."/>
            <person name="King S.J."/>
        </authorList>
    </citation>
    <scope>NUCLEOTIDE SEQUENCE [LARGE SCALE GENOMIC DNA]</scope>
    <source>
        <strain evidence="10 12">SN51445</strain>
    </source>
</reference>
<feature type="transmembrane region" description="Helical" evidence="8">
    <location>
        <begin position="85"/>
        <end position="103"/>
    </location>
</feature>
<evidence type="ECO:0000256" key="1">
    <source>
        <dbReference type="ARBA" id="ARBA00004651"/>
    </source>
</evidence>
<dbReference type="PANTHER" id="PTHR30561">
    <property type="entry name" value="SMR FAMILY PROTON-DEPENDENT DRUG EFFLUX TRANSPORTER SUGE"/>
    <property type="match status" value="1"/>
</dbReference>
<dbReference type="AlphaFoldDB" id="A0A1X1ICG6"/>
<dbReference type="Gene3D" id="1.10.3730.20">
    <property type="match status" value="1"/>
</dbReference>
<keyword evidence="11" id="KW-1185">Reference proteome</keyword>
<dbReference type="EMBL" id="CP054134">
    <property type="protein sequence ID" value="QLL98579.1"/>
    <property type="molecule type" value="Genomic_DNA"/>
</dbReference>
<dbReference type="Proteomes" id="UP000510865">
    <property type="component" value="Chromosome"/>
</dbReference>
<keyword evidence="4 7" id="KW-0812">Transmembrane</keyword>
<dbReference type="SUPFAM" id="SSF103481">
    <property type="entry name" value="Multidrug resistance efflux transporter EmrE"/>
    <property type="match status" value="1"/>
</dbReference>
<dbReference type="PANTHER" id="PTHR30561:SF1">
    <property type="entry name" value="MULTIDRUG TRANSPORTER EMRE"/>
    <property type="match status" value="1"/>
</dbReference>
<dbReference type="RefSeq" id="WP_009013481.1">
    <property type="nucleotide sequence ID" value="NZ_CP054134.1"/>
</dbReference>
<organism evidence="9 11">
    <name type="scientific">Streptococcus oralis subsp. oralis</name>
    <dbReference type="NCBI Taxonomy" id="1891914"/>
    <lineage>
        <taxon>Bacteria</taxon>
        <taxon>Bacillati</taxon>
        <taxon>Bacillota</taxon>
        <taxon>Bacilli</taxon>
        <taxon>Lactobacillales</taxon>
        <taxon>Streptococcaceae</taxon>
        <taxon>Streptococcus</taxon>
    </lineage>
</organism>
<comment type="subcellular location">
    <subcellularLocation>
        <location evidence="1 7">Cell membrane</location>
        <topology evidence="1 7">Multi-pass membrane protein</topology>
    </subcellularLocation>
</comment>
<dbReference type="GO" id="GO:0022857">
    <property type="term" value="F:transmembrane transporter activity"/>
    <property type="evidence" value="ECO:0007669"/>
    <property type="project" value="InterPro"/>
</dbReference>
<dbReference type="Pfam" id="PF00893">
    <property type="entry name" value="Multi_Drug_Res"/>
    <property type="match status" value="1"/>
</dbReference>
<dbReference type="Proteomes" id="UP000193160">
    <property type="component" value="Unassembled WGS sequence"/>
</dbReference>
<evidence type="ECO:0000256" key="5">
    <source>
        <dbReference type="ARBA" id="ARBA00022989"/>
    </source>
</evidence>
<sequence length="108" mass="11681">MMSYVYLTLAIVSEIAATSLLKLSQGFSKMLFGILALVLYGLCFFFLSLSLKGIQLNLVYAIWSGVGLVGTTVLSILLFHEKVTFASLLGIALVIVGLVILNLSQKVH</sequence>
<proteinExistence type="inferred from homology"/>
<dbReference type="EMBL" id="NCUT01000029">
    <property type="protein sequence ID" value="ORO70707.1"/>
    <property type="molecule type" value="Genomic_DNA"/>
</dbReference>
<name>A0A1X1ICG6_STROR</name>
<evidence type="ECO:0000313" key="12">
    <source>
        <dbReference type="Proteomes" id="UP000510865"/>
    </source>
</evidence>